<dbReference type="InterPro" id="IPR007014">
    <property type="entry name" value="FUN14"/>
</dbReference>
<dbReference type="GO" id="GO:0005741">
    <property type="term" value="C:mitochondrial outer membrane"/>
    <property type="evidence" value="ECO:0007669"/>
    <property type="project" value="UniProtKB-SubCell"/>
</dbReference>
<sequence length="129" mass="14314">MADAVEEFLDVSGTNNWIYRVFGDISRESALKQVGVGSVSGMLAGFLFIKVGRVAAATMGSTILLLQLAQHQGYIEIDWARVRQDTRRAQQRMRHVHYPGTWQNICEFVQANVFLAVGFGGGFLIGMTF</sequence>
<dbReference type="PANTHER" id="PTHR21346:SF0">
    <property type="entry name" value="RE45833P"/>
    <property type="match status" value="1"/>
</dbReference>
<dbReference type="Proteomes" id="UP001519460">
    <property type="component" value="Unassembled WGS sequence"/>
</dbReference>
<proteinExistence type="inferred from homology"/>
<name>A0ABD0KQD1_9CAEN</name>
<comment type="caution">
    <text evidence="6">The sequence shown here is derived from an EMBL/GenBank/DDBJ whole genome shotgun (WGS) entry which is preliminary data.</text>
</comment>
<comment type="subcellular location">
    <subcellularLocation>
        <location evidence="1">Mitochondrion outer membrane</location>
        <topology evidence="1">Multi-pass membrane protein</topology>
    </subcellularLocation>
</comment>
<protein>
    <submittedName>
        <fullName evidence="6">Uncharacterized protein</fullName>
    </submittedName>
</protein>
<evidence type="ECO:0000256" key="3">
    <source>
        <dbReference type="ARBA" id="ARBA00022692"/>
    </source>
</evidence>
<dbReference type="Pfam" id="PF04930">
    <property type="entry name" value="FUN14"/>
    <property type="match status" value="1"/>
</dbReference>
<gene>
    <name evidence="6" type="ORF">BaRGS_00019413</name>
</gene>
<keyword evidence="4" id="KW-1133">Transmembrane helix</keyword>
<keyword evidence="7" id="KW-1185">Reference proteome</keyword>
<comment type="similarity">
    <text evidence="2">Belongs to the FUN14 family.</text>
</comment>
<evidence type="ECO:0000256" key="4">
    <source>
        <dbReference type="ARBA" id="ARBA00022989"/>
    </source>
</evidence>
<evidence type="ECO:0000313" key="7">
    <source>
        <dbReference type="Proteomes" id="UP001519460"/>
    </source>
</evidence>
<keyword evidence="3" id="KW-0812">Transmembrane</keyword>
<evidence type="ECO:0000256" key="1">
    <source>
        <dbReference type="ARBA" id="ARBA00004374"/>
    </source>
</evidence>
<reference evidence="6 7" key="1">
    <citation type="journal article" date="2023" name="Sci. Data">
        <title>Genome assembly of the Korean intertidal mud-creeper Batillaria attramentaria.</title>
        <authorList>
            <person name="Patra A.K."/>
            <person name="Ho P.T."/>
            <person name="Jun S."/>
            <person name="Lee S.J."/>
            <person name="Kim Y."/>
            <person name="Won Y.J."/>
        </authorList>
    </citation>
    <scope>NUCLEOTIDE SEQUENCE [LARGE SCALE GENOMIC DNA]</scope>
    <source>
        <strain evidence="6">Wonlab-2016</strain>
    </source>
</reference>
<dbReference type="EMBL" id="JACVVK020000139">
    <property type="protein sequence ID" value="KAK7489305.1"/>
    <property type="molecule type" value="Genomic_DNA"/>
</dbReference>
<evidence type="ECO:0000256" key="2">
    <source>
        <dbReference type="ARBA" id="ARBA00009160"/>
    </source>
</evidence>
<keyword evidence="5" id="KW-0472">Membrane</keyword>
<organism evidence="6 7">
    <name type="scientific">Batillaria attramentaria</name>
    <dbReference type="NCBI Taxonomy" id="370345"/>
    <lineage>
        <taxon>Eukaryota</taxon>
        <taxon>Metazoa</taxon>
        <taxon>Spiralia</taxon>
        <taxon>Lophotrochozoa</taxon>
        <taxon>Mollusca</taxon>
        <taxon>Gastropoda</taxon>
        <taxon>Caenogastropoda</taxon>
        <taxon>Sorbeoconcha</taxon>
        <taxon>Cerithioidea</taxon>
        <taxon>Batillariidae</taxon>
        <taxon>Batillaria</taxon>
    </lineage>
</organism>
<accession>A0ABD0KQD1</accession>
<evidence type="ECO:0000313" key="6">
    <source>
        <dbReference type="EMBL" id="KAK7489305.1"/>
    </source>
</evidence>
<dbReference type="PANTHER" id="PTHR21346">
    <property type="entry name" value="FUN14 DOMAIN CONTAINING"/>
    <property type="match status" value="1"/>
</dbReference>
<dbReference type="AlphaFoldDB" id="A0ABD0KQD1"/>
<evidence type="ECO:0000256" key="5">
    <source>
        <dbReference type="ARBA" id="ARBA00023136"/>
    </source>
</evidence>